<evidence type="ECO:0000256" key="2">
    <source>
        <dbReference type="ARBA" id="ARBA00012167"/>
    </source>
</evidence>
<dbReference type="InterPro" id="IPR013785">
    <property type="entry name" value="Aldolase_TIM"/>
</dbReference>
<keyword evidence="8" id="KW-0411">Iron-sulfur</keyword>
<name>A0A0X8JIL7_9BACT</name>
<keyword evidence="6" id="KW-0547">Nucleotide-binding</keyword>
<keyword evidence="9" id="KW-0342">GTP-binding</keyword>
<evidence type="ECO:0000256" key="10">
    <source>
        <dbReference type="ARBA" id="ARBA00023150"/>
    </source>
</evidence>
<accession>A0A0X8JIL7</accession>
<dbReference type="GO" id="GO:0061799">
    <property type="term" value="F:cyclic pyranopterin monophosphate synthase activity"/>
    <property type="evidence" value="ECO:0007669"/>
    <property type="project" value="TreeGrafter"/>
</dbReference>
<dbReference type="Proteomes" id="UP000069241">
    <property type="component" value="Chromosome"/>
</dbReference>
<keyword evidence="4" id="KW-0949">S-adenosyl-L-methionine</keyword>
<keyword evidence="7" id="KW-0408">Iron</keyword>
<sequence>MRALHDGHGRSVRYLRLSVTDRCNLRCLYCRSNAKQRCIPHEQVLRYEEMARMVGIAASLGIGKVRLTGGEPFARKGCGQFLAMLHARFPDMDLRVTTNGTLLEPHIPLLRRIGVSAVNLSLDSFDRETFARVTGRDLLPPVLAALDGLLAAGVRVKINVVAMRGVNDGQMDDFVHAARTMPLDLRFIEFMPMGSGTLWSPENFWSADDIREEAARRARLIPVSPDEPGAEAESGPARMYRIEGGQGRLGFISPLTNHFCLTCNRLRLTSEGALRTCLFADKEYRLRGLLRHPRITDEILAGVIRRACADKPVGADLLRTRRAGAAVADRQMVGIGG</sequence>
<evidence type="ECO:0000256" key="7">
    <source>
        <dbReference type="ARBA" id="ARBA00023004"/>
    </source>
</evidence>
<feature type="domain" description="Radical SAM core" evidence="13">
    <location>
        <begin position="7"/>
        <end position="230"/>
    </location>
</feature>
<dbReference type="UniPathway" id="UPA00344"/>
<dbReference type="GO" id="GO:0006777">
    <property type="term" value="P:Mo-molybdopterin cofactor biosynthetic process"/>
    <property type="evidence" value="ECO:0007669"/>
    <property type="project" value="UniProtKB-KW"/>
</dbReference>
<dbReference type="SUPFAM" id="SSF102114">
    <property type="entry name" value="Radical SAM enzymes"/>
    <property type="match status" value="1"/>
</dbReference>
<dbReference type="GO" id="GO:0051539">
    <property type="term" value="F:4 iron, 4 sulfur cluster binding"/>
    <property type="evidence" value="ECO:0007669"/>
    <property type="project" value="UniProtKB-KW"/>
</dbReference>
<dbReference type="EC" id="4.1.99.22" evidence="2"/>
<dbReference type="GO" id="GO:0046872">
    <property type="term" value="F:metal ion binding"/>
    <property type="evidence" value="ECO:0007669"/>
    <property type="project" value="UniProtKB-KW"/>
</dbReference>
<proteinExistence type="predicted"/>
<dbReference type="SFLD" id="SFLDS00029">
    <property type="entry name" value="Radical_SAM"/>
    <property type="match status" value="1"/>
</dbReference>
<evidence type="ECO:0000256" key="5">
    <source>
        <dbReference type="ARBA" id="ARBA00022723"/>
    </source>
</evidence>
<dbReference type="PANTHER" id="PTHR22960">
    <property type="entry name" value="MOLYBDOPTERIN COFACTOR SYNTHESIS PROTEIN A"/>
    <property type="match status" value="1"/>
</dbReference>
<dbReference type="InterPro" id="IPR007197">
    <property type="entry name" value="rSAM"/>
</dbReference>
<dbReference type="InterPro" id="IPR013483">
    <property type="entry name" value="MoaA"/>
</dbReference>
<dbReference type="InterPro" id="IPR000385">
    <property type="entry name" value="MoaA_NifB_PqqE_Fe-S-bd_CS"/>
</dbReference>
<dbReference type="Pfam" id="PF06463">
    <property type="entry name" value="Mob_synth_C"/>
    <property type="match status" value="1"/>
</dbReference>
<evidence type="ECO:0000313" key="15">
    <source>
        <dbReference type="Proteomes" id="UP000069241"/>
    </source>
</evidence>
<dbReference type="SMART" id="SM00729">
    <property type="entry name" value="Elp3"/>
    <property type="match status" value="1"/>
</dbReference>
<keyword evidence="5" id="KW-0479">Metal-binding</keyword>
<dbReference type="InterPro" id="IPR006638">
    <property type="entry name" value="Elp3/MiaA/NifB-like_rSAM"/>
</dbReference>
<dbReference type="NCBIfam" id="TIGR02666">
    <property type="entry name" value="moaA"/>
    <property type="match status" value="1"/>
</dbReference>
<dbReference type="GO" id="GO:0005525">
    <property type="term" value="F:GTP binding"/>
    <property type="evidence" value="ECO:0007669"/>
    <property type="project" value="UniProtKB-KW"/>
</dbReference>
<evidence type="ECO:0000259" key="13">
    <source>
        <dbReference type="PROSITE" id="PS51918"/>
    </source>
</evidence>
<keyword evidence="10" id="KW-0501">Molybdenum cofactor biosynthesis</keyword>
<dbReference type="InterPro" id="IPR058240">
    <property type="entry name" value="rSAM_sf"/>
</dbReference>
<dbReference type="STRING" id="44742.AXF13_03300"/>
<gene>
    <name evidence="14" type="ORF">AXF13_03300</name>
</gene>
<evidence type="ECO:0000256" key="11">
    <source>
        <dbReference type="ARBA" id="ARBA00023239"/>
    </source>
</evidence>
<dbReference type="CDD" id="cd21117">
    <property type="entry name" value="Twitch_MoaA"/>
    <property type="match status" value="1"/>
</dbReference>
<dbReference type="PROSITE" id="PS51918">
    <property type="entry name" value="RADICAL_SAM"/>
    <property type="match status" value="1"/>
</dbReference>
<dbReference type="InterPro" id="IPR040064">
    <property type="entry name" value="MoaA-like"/>
</dbReference>
<dbReference type="SFLD" id="SFLDG01383">
    <property type="entry name" value="cyclic_pyranopterin_phosphate"/>
    <property type="match status" value="1"/>
</dbReference>
<evidence type="ECO:0000256" key="12">
    <source>
        <dbReference type="ARBA" id="ARBA00048697"/>
    </source>
</evidence>
<evidence type="ECO:0000256" key="1">
    <source>
        <dbReference type="ARBA" id="ARBA00001966"/>
    </source>
</evidence>
<dbReference type="KEGG" id="dfi:AXF13_03300"/>
<keyword evidence="3" id="KW-0004">4Fe-4S</keyword>
<dbReference type="PANTHER" id="PTHR22960:SF0">
    <property type="entry name" value="MOLYBDENUM COFACTOR BIOSYNTHESIS PROTEIN 1"/>
    <property type="match status" value="1"/>
</dbReference>
<comment type="catalytic activity">
    <reaction evidence="12">
        <text>GTP + AH2 + S-adenosyl-L-methionine = (8S)-3',8-cyclo-7,8-dihydroguanosine 5'-triphosphate + 5'-deoxyadenosine + L-methionine + A + H(+)</text>
        <dbReference type="Rhea" id="RHEA:49576"/>
        <dbReference type="ChEBI" id="CHEBI:13193"/>
        <dbReference type="ChEBI" id="CHEBI:15378"/>
        <dbReference type="ChEBI" id="CHEBI:17319"/>
        <dbReference type="ChEBI" id="CHEBI:17499"/>
        <dbReference type="ChEBI" id="CHEBI:37565"/>
        <dbReference type="ChEBI" id="CHEBI:57844"/>
        <dbReference type="ChEBI" id="CHEBI:59789"/>
        <dbReference type="ChEBI" id="CHEBI:131766"/>
        <dbReference type="EC" id="4.1.99.22"/>
    </reaction>
</comment>
<comment type="cofactor">
    <cofactor evidence="1">
        <name>[4Fe-4S] cluster</name>
        <dbReference type="ChEBI" id="CHEBI:49883"/>
    </cofactor>
</comment>
<evidence type="ECO:0000256" key="3">
    <source>
        <dbReference type="ARBA" id="ARBA00022485"/>
    </source>
</evidence>
<dbReference type="RefSeq" id="WP_062251635.1">
    <property type="nucleotide sequence ID" value="NZ_CP014229.1"/>
</dbReference>
<organism evidence="14 15">
    <name type="scientific">Desulfovibrio fairfieldensis</name>
    <dbReference type="NCBI Taxonomy" id="44742"/>
    <lineage>
        <taxon>Bacteria</taxon>
        <taxon>Pseudomonadati</taxon>
        <taxon>Thermodesulfobacteriota</taxon>
        <taxon>Desulfovibrionia</taxon>
        <taxon>Desulfovibrionales</taxon>
        <taxon>Desulfovibrionaceae</taxon>
        <taxon>Desulfovibrio</taxon>
    </lineage>
</organism>
<evidence type="ECO:0000313" key="14">
    <source>
        <dbReference type="EMBL" id="AMD89217.1"/>
    </source>
</evidence>
<dbReference type="Gene3D" id="3.20.20.70">
    <property type="entry name" value="Aldolase class I"/>
    <property type="match status" value="1"/>
</dbReference>
<dbReference type="InterPro" id="IPR010505">
    <property type="entry name" value="MoaA_twitch"/>
</dbReference>
<dbReference type="AlphaFoldDB" id="A0A0X8JIL7"/>
<dbReference type="SFLD" id="SFLDG01067">
    <property type="entry name" value="SPASM/twitch_domain_containing"/>
    <property type="match status" value="1"/>
</dbReference>
<keyword evidence="11" id="KW-0456">Lyase</keyword>
<dbReference type="CDD" id="cd01335">
    <property type="entry name" value="Radical_SAM"/>
    <property type="match status" value="1"/>
</dbReference>
<dbReference type="EMBL" id="CP014229">
    <property type="protein sequence ID" value="AMD89217.1"/>
    <property type="molecule type" value="Genomic_DNA"/>
</dbReference>
<dbReference type="GO" id="GO:0061798">
    <property type="term" value="F:GTP 3',8'-cyclase activity"/>
    <property type="evidence" value="ECO:0007669"/>
    <property type="project" value="UniProtKB-EC"/>
</dbReference>
<evidence type="ECO:0000256" key="9">
    <source>
        <dbReference type="ARBA" id="ARBA00023134"/>
    </source>
</evidence>
<dbReference type="Pfam" id="PF04055">
    <property type="entry name" value="Radical_SAM"/>
    <property type="match status" value="1"/>
</dbReference>
<dbReference type="SFLD" id="SFLDG01386">
    <property type="entry name" value="main_SPASM_domain-containing"/>
    <property type="match status" value="1"/>
</dbReference>
<evidence type="ECO:0000256" key="6">
    <source>
        <dbReference type="ARBA" id="ARBA00022741"/>
    </source>
</evidence>
<evidence type="ECO:0000256" key="8">
    <source>
        <dbReference type="ARBA" id="ARBA00023014"/>
    </source>
</evidence>
<protein>
    <recommendedName>
        <fullName evidence="2">GTP 3',8-cyclase</fullName>
        <ecNumber evidence="2">4.1.99.22</ecNumber>
    </recommendedName>
</protein>
<keyword evidence="15" id="KW-1185">Reference proteome</keyword>
<dbReference type="PROSITE" id="PS01305">
    <property type="entry name" value="MOAA_NIFB_PQQE"/>
    <property type="match status" value="1"/>
</dbReference>
<evidence type="ECO:0000256" key="4">
    <source>
        <dbReference type="ARBA" id="ARBA00022691"/>
    </source>
</evidence>
<reference evidence="15" key="1">
    <citation type="submission" date="2016-02" db="EMBL/GenBank/DDBJ databases">
        <authorList>
            <person name="Holder M.E."/>
            <person name="Ajami N.J."/>
            <person name="Petrosino J.F."/>
        </authorList>
    </citation>
    <scope>NUCLEOTIDE SEQUENCE [LARGE SCALE GENOMIC DNA]</scope>
    <source>
        <strain evidence="15">CCUG 45958</strain>
    </source>
</reference>
<dbReference type="InterPro" id="IPR050105">
    <property type="entry name" value="MoCo_biosynth_MoaA/MoaC"/>
</dbReference>